<accession>A0A7Z0EEU0</accession>
<keyword evidence="1" id="KW-0805">Transcription regulation</keyword>
<feature type="domain" description="HTH iclR-type" evidence="4">
    <location>
        <begin position="18"/>
        <end position="79"/>
    </location>
</feature>
<gene>
    <name evidence="6" type="ORF">HNR05_002140</name>
</gene>
<dbReference type="InterPro" id="IPR014757">
    <property type="entry name" value="Tscrpt_reg_IclR_C"/>
</dbReference>
<evidence type="ECO:0000256" key="1">
    <source>
        <dbReference type="ARBA" id="ARBA00023015"/>
    </source>
</evidence>
<evidence type="ECO:0000256" key="3">
    <source>
        <dbReference type="ARBA" id="ARBA00023163"/>
    </source>
</evidence>
<dbReference type="Gene3D" id="3.30.450.40">
    <property type="match status" value="1"/>
</dbReference>
<dbReference type="PANTHER" id="PTHR30136:SF24">
    <property type="entry name" value="HTH-TYPE TRANSCRIPTIONAL REPRESSOR ALLR"/>
    <property type="match status" value="1"/>
</dbReference>
<dbReference type="PROSITE" id="PS51078">
    <property type="entry name" value="ICLR_ED"/>
    <property type="match status" value="1"/>
</dbReference>
<evidence type="ECO:0000256" key="2">
    <source>
        <dbReference type="ARBA" id="ARBA00023125"/>
    </source>
</evidence>
<keyword evidence="7" id="KW-1185">Reference proteome</keyword>
<sequence length="252" mass="25549">MTTTTDAPGHSPQAAAGSQTLSRGIRALEVLAEAPAPLTIAELADALGVHRSIAYRILRTLEDHGLVVRGESGRIALGPRMAALARGVSRDLQSAALPELTSVANDLAMTVFIAVLDRGEVITLVSVEPRHAHVSVAQRPGTRHALERGAPGHAIQASLSPAERAALAPGTASNDSADGPTLADTLAVVRESGFATSHDEVIPGLSSVAVPLRPAGQAPAALAVVYVGAAASAEQIAARLHTAAAAIVSELG</sequence>
<dbReference type="PROSITE" id="PS51077">
    <property type="entry name" value="HTH_ICLR"/>
    <property type="match status" value="1"/>
</dbReference>
<evidence type="ECO:0000313" key="6">
    <source>
        <dbReference type="EMBL" id="NYJ20349.1"/>
    </source>
</evidence>
<dbReference type="InterPro" id="IPR011991">
    <property type="entry name" value="ArsR-like_HTH"/>
</dbReference>
<dbReference type="SMART" id="SM00346">
    <property type="entry name" value="HTH_ICLR"/>
    <property type="match status" value="1"/>
</dbReference>
<dbReference type="Pfam" id="PF01614">
    <property type="entry name" value="IclR_C"/>
    <property type="match status" value="1"/>
</dbReference>
<dbReference type="RefSeq" id="WP_179578973.1">
    <property type="nucleotide sequence ID" value="NZ_JACCFM010000001.1"/>
</dbReference>
<comment type="caution">
    <text evidence="6">The sequence shown here is derived from an EMBL/GenBank/DDBJ whole genome shotgun (WGS) entry which is preliminary data.</text>
</comment>
<dbReference type="GO" id="GO:0003677">
    <property type="term" value="F:DNA binding"/>
    <property type="evidence" value="ECO:0007669"/>
    <property type="project" value="UniProtKB-KW"/>
</dbReference>
<dbReference type="EMBL" id="JACCFM010000001">
    <property type="protein sequence ID" value="NYJ20349.1"/>
    <property type="molecule type" value="Genomic_DNA"/>
</dbReference>
<dbReference type="SUPFAM" id="SSF55781">
    <property type="entry name" value="GAF domain-like"/>
    <property type="match status" value="1"/>
</dbReference>
<proteinExistence type="predicted"/>
<dbReference type="InterPro" id="IPR005471">
    <property type="entry name" value="Tscrpt_reg_IclR_N"/>
</dbReference>
<dbReference type="CDD" id="cd00090">
    <property type="entry name" value="HTH_ARSR"/>
    <property type="match status" value="1"/>
</dbReference>
<reference evidence="6 7" key="1">
    <citation type="submission" date="2020-07" db="EMBL/GenBank/DDBJ databases">
        <title>Sequencing the genomes of 1000 actinobacteria strains.</title>
        <authorList>
            <person name="Klenk H.-P."/>
        </authorList>
    </citation>
    <scope>NUCLEOTIDE SEQUENCE [LARGE SCALE GENOMIC DNA]</scope>
    <source>
        <strain evidence="6 7">LI1</strain>
    </source>
</reference>
<dbReference type="GO" id="GO:0003700">
    <property type="term" value="F:DNA-binding transcription factor activity"/>
    <property type="evidence" value="ECO:0007669"/>
    <property type="project" value="TreeGrafter"/>
</dbReference>
<organism evidence="6 7">
    <name type="scientific">Glaciibacter psychrotolerans</name>
    <dbReference type="NCBI Taxonomy" id="670054"/>
    <lineage>
        <taxon>Bacteria</taxon>
        <taxon>Bacillati</taxon>
        <taxon>Actinomycetota</taxon>
        <taxon>Actinomycetes</taxon>
        <taxon>Micrococcales</taxon>
        <taxon>Microbacteriaceae</taxon>
        <taxon>Glaciibacter</taxon>
    </lineage>
</organism>
<dbReference type="Gene3D" id="1.10.10.10">
    <property type="entry name" value="Winged helix-like DNA-binding domain superfamily/Winged helix DNA-binding domain"/>
    <property type="match status" value="1"/>
</dbReference>
<dbReference type="PANTHER" id="PTHR30136">
    <property type="entry name" value="HELIX-TURN-HELIX TRANSCRIPTIONAL REGULATOR, ICLR FAMILY"/>
    <property type="match status" value="1"/>
</dbReference>
<name>A0A7Z0EEU0_9MICO</name>
<protein>
    <submittedName>
        <fullName evidence="6">DNA-binding IclR family transcriptional regulator</fullName>
    </submittedName>
</protein>
<dbReference type="InterPro" id="IPR036390">
    <property type="entry name" value="WH_DNA-bd_sf"/>
</dbReference>
<dbReference type="Pfam" id="PF09339">
    <property type="entry name" value="HTH_IclR"/>
    <property type="match status" value="1"/>
</dbReference>
<dbReference type="InterPro" id="IPR029016">
    <property type="entry name" value="GAF-like_dom_sf"/>
</dbReference>
<dbReference type="InterPro" id="IPR050707">
    <property type="entry name" value="HTH_MetabolicPath_Reg"/>
</dbReference>
<evidence type="ECO:0000313" key="7">
    <source>
        <dbReference type="Proteomes" id="UP000537260"/>
    </source>
</evidence>
<dbReference type="Proteomes" id="UP000537260">
    <property type="component" value="Unassembled WGS sequence"/>
</dbReference>
<dbReference type="GO" id="GO:0045892">
    <property type="term" value="P:negative regulation of DNA-templated transcription"/>
    <property type="evidence" value="ECO:0007669"/>
    <property type="project" value="TreeGrafter"/>
</dbReference>
<dbReference type="AlphaFoldDB" id="A0A7Z0EEU0"/>
<evidence type="ECO:0000259" key="4">
    <source>
        <dbReference type="PROSITE" id="PS51077"/>
    </source>
</evidence>
<feature type="domain" description="IclR-ED" evidence="5">
    <location>
        <begin position="80"/>
        <end position="252"/>
    </location>
</feature>
<dbReference type="InterPro" id="IPR036388">
    <property type="entry name" value="WH-like_DNA-bd_sf"/>
</dbReference>
<keyword evidence="3" id="KW-0804">Transcription</keyword>
<keyword evidence="2 6" id="KW-0238">DNA-binding</keyword>
<dbReference type="SUPFAM" id="SSF46785">
    <property type="entry name" value="Winged helix' DNA-binding domain"/>
    <property type="match status" value="1"/>
</dbReference>
<evidence type="ECO:0000259" key="5">
    <source>
        <dbReference type="PROSITE" id="PS51078"/>
    </source>
</evidence>